<comment type="caution">
    <text evidence="1">The sequence shown here is derived from an EMBL/GenBank/DDBJ whole genome shotgun (WGS) entry which is preliminary data.</text>
</comment>
<protein>
    <submittedName>
        <fullName evidence="1">12612_t:CDS:1</fullName>
    </submittedName>
</protein>
<proteinExistence type="predicted"/>
<keyword evidence="2" id="KW-1185">Reference proteome</keyword>
<organism evidence="1 2">
    <name type="scientific">Gigaspora margarita</name>
    <dbReference type="NCBI Taxonomy" id="4874"/>
    <lineage>
        <taxon>Eukaryota</taxon>
        <taxon>Fungi</taxon>
        <taxon>Fungi incertae sedis</taxon>
        <taxon>Mucoromycota</taxon>
        <taxon>Glomeromycotina</taxon>
        <taxon>Glomeromycetes</taxon>
        <taxon>Diversisporales</taxon>
        <taxon>Gigasporaceae</taxon>
        <taxon>Gigaspora</taxon>
    </lineage>
</organism>
<evidence type="ECO:0000313" key="1">
    <source>
        <dbReference type="EMBL" id="CAG8560325.1"/>
    </source>
</evidence>
<gene>
    <name evidence="1" type="ORF">GMARGA_LOCUS4984</name>
</gene>
<name>A0ABN7UEN6_GIGMA</name>
<sequence length="118" mass="13701">MKNYINYLRKNICNIIGINIKNRFLSSKTFWKEKEDALSTLISNIELPSKQDNTFRSPLKGLNQPLHLLPHINTMKEDPTLDGGQRLYKHSYQNSEEDSNGNVVIKNYYINTDNVTIN</sequence>
<evidence type="ECO:0000313" key="2">
    <source>
        <dbReference type="Proteomes" id="UP000789901"/>
    </source>
</evidence>
<dbReference type="EMBL" id="CAJVQB010002049">
    <property type="protein sequence ID" value="CAG8560325.1"/>
    <property type="molecule type" value="Genomic_DNA"/>
</dbReference>
<dbReference type="Proteomes" id="UP000789901">
    <property type="component" value="Unassembled WGS sequence"/>
</dbReference>
<reference evidence="1 2" key="1">
    <citation type="submission" date="2021-06" db="EMBL/GenBank/DDBJ databases">
        <authorList>
            <person name="Kallberg Y."/>
            <person name="Tangrot J."/>
            <person name="Rosling A."/>
        </authorList>
    </citation>
    <scope>NUCLEOTIDE SEQUENCE [LARGE SCALE GENOMIC DNA]</scope>
    <source>
        <strain evidence="1 2">120-4 pot B 10/14</strain>
    </source>
</reference>
<accession>A0ABN7UEN6</accession>